<dbReference type="InterPro" id="IPR044185">
    <property type="entry name" value="CYP26-2-like"/>
</dbReference>
<reference evidence="2" key="1">
    <citation type="journal article" date="2008" name="BMC Genomics">
        <title>A conifer genomics resource of 200,000 spruce (Picea spp.) ESTs and 6,464 high-quality, sequence-finished full-length cDNAs for Sitka spruce (Picea sitchensis).</title>
        <authorList>
            <person name="Ralph S.G."/>
            <person name="Chun H.J."/>
            <person name="Kolosova N."/>
            <person name="Cooper D."/>
            <person name="Oddy C."/>
            <person name="Ritland C.E."/>
            <person name="Kirkpatrick R."/>
            <person name="Moore R."/>
            <person name="Barber S."/>
            <person name="Holt R.A."/>
            <person name="Jones S.J."/>
            <person name="Marra M.A."/>
            <person name="Douglas C.J."/>
            <person name="Ritland K."/>
            <person name="Bohlmann J."/>
        </authorList>
    </citation>
    <scope>NUCLEOTIDE SEQUENCE</scope>
    <source>
        <tissue evidence="2">Green portion of the leader tissue</tissue>
    </source>
</reference>
<dbReference type="SUPFAM" id="SSF50891">
    <property type="entry name" value="Cyclophilin-like"/>
    <property type="match status" value="1"/>
</dbReference>
<protein>
    <recommendedName>
        <fullName evidence="1">PPIase cyclophilin-type domain-containing protein</fullName>
    </recommendedName>
</protein>
<evidence type="ECO:0000313" key="2">
    <source>
        <dbReference type="EMBL" id="ABK26284.1"/>
    </source>
</evidence>
<dbReference type="AlphaFoldDB" id="A9P073"/>
<dbReference type="EMBL" id="EF087028">
    <property type="protein sequence ID" value="ABK26284.1"/>
    <property type="molecule type" value="mRNA"/>
</dbReference>
<dbReference type="PANTHER" id="PTHR47724">
    <property type="entry name" value="PEPTIDYL-PROLYL CIS-TRANS ISOMERASE CYP26-2, CHLOROPLASTIC"/>
    <property type="match status" value="1"/>
</dbReference>
<evidence type="ECO:0000259" key="1">
    <source>
        <dbReference type="PROSITE" id="PS50072"/>
    </source>
</evidence>
<dbReference type="GO" id="GO:0009507">
    <property type="term" value="C:chloroplast"/>
    <property type="evidence" value="ECO:0007669"/>
    <property type="project" value="TreeGrafter"/>
</dbReference>
<name>A9P073_PICSI</name>
<dbReference type="GO" id="GO:0003755">
    <property type="term" value="F:peptidyl-prolyl cis-trans isomerase activity"/>
    <property type="evidence" value="ECO:0007669"/>
    <property type="project" value="InterPro"/>
</dbReference>
<dbReference type="Gene3D" id="2.40.100.10">
    <property type="entry name" value="Cyclophilin-like"/>
    <property type="match status" value="1"/>
</dbReference>
<accession>A9P073</accession>
<dbReference type="Pfam" id="PF00160">
    <property type="entry name" value="Pro_isomerase"/>
    <property type="match status" value="1"/>
</dbReference>
<sequence length="322" mass="35199">MMKPLSSMTASHSIPTSLSDRIVTAPYSLRQSPACRIVDPHNKTRRLILQGSGLLFSTLWGSKPRRGESVFAEEEQNLNEKDKEPAKGFDPTTCDDLTVTKSVFFDVAIDGEAAGRIVIGLYGNDVPVGASRFAELAAGKKGVGYRKKEFIKITPTYIQNAGLRYYGVDAEMSQRDRIVADDLVDEAQGLEKKCKGTRTFRGAVGLIVRDPSKPPPQIKLVTKGGRFQIKEEEVKPDPNGTEFVIATKNAEDLGSSSLLVGRVLSGMDVVDRIGSVKAVQDNTKSPYFQVAKLIGDKRATVAERGFNRPYSKIVITKCGELD</sequence>
<dbReference type="InterPro" id="IPR029000">
    <property type="entry name" value="Cyclophilin-like_dom_sf"/>
</dbReference>
<organism evidence="2">
    <name type="scientific">Picea sitchensis</name>
    <name type="common">Sitka spruce</name>
    <name type="synonym">Pinus sitchensis</name>
    <dbReference type="NCBI Taxonomy" id="3332"/>
    <lineage>
        <taxon>Eukaryota</taxon>
        <taxon>Viridiplantae</taxon>
        <taxon>Streptophyta</taxon>
        <taxon>Embryophyta</taxon>
        <taxon>Tracheophyta</taxon>
        <taxon>Spermatophyta</taxon>
        <taxon>Pinopsida</taxon>
        <taxon>Pinidae</taxon>
        <taxon>Conifers I</taxon>
        <taxon>Pinales</taxon>
        <taxon>Pinaceae</taxon>
        <taxon>Picea</taxon>
    </lineage>
</organism>
<feature type="domain" description="PPIase cyclophilin-type" evidence="1">
    <location>
        <begin position="104"/>
        <end position="320"/>
    </location>
</feature>
<dbReference type="InterPro" id="IPR002130">
    <property type="entry name" value="Cyclophilin-type_PPIase_dom"/>
</dbReference>
<dbReference type="OMA" id="IKIMPNY"/>
<dbReference type="PANTHER" id="PTHR47724:SF1">
    <property type="entry name" value="PEPTIDYL-PROLYL CIS-TRANS ISOMERASE CYP26-2, CHLOROPLASTIC"/>
    <property type="match status" value="1"/>
</dbReference>
<dbReference type="PROSITE" id="PS50072">
    <property type="entry name" value="CSA_PPIASE_2"/>
    <property type="match status" value="1"/>
</dbReference>
<proteinExistence type="evidence at transcript level"/>